<keyword evidence="13" id="KW-0862">Zinc</keyword>
<feature type="binding site" evidence="19">
    <location>
        <begin position="73"/>
        <end position="80"/>
    </location>
    <ligand>
        <name>ATP</name>
        <dbReference type="ChEBI" id="CHEBI:30616"/>
    </ligand>
</feature>
<feature type="region of interest" description="Disordered" evidence="21">
    <location>
        <begin position="753"/>
        <end position="773"/>
    </location>
</feature>
<evidence type="ECO:0000256" key="5">
    <source>
        <dbReference type="ARBA" id="ARBA00012483"/>
    </source>
</evidence>
<dbReference type="InterPro" id="IPR040909">
    <property type="entry name" value="CHFR_Znf-CRD"/>
</dbReference>
<evidence type="ECO:0000256" key="16">
    <source>
        <dbReference type="ARBA" id="ARBA00029800"/>
    </source>
</evidence>
<evidence type="ECO:0000259" key="22">
    <source>
        <dbReference type="PROSITE" id="PS50006"/>
    </source>
</evidence>
<evidence type="ECO:0000256" key="10">
    <source>
        <dbReference type="ARBA" id="ARBA00022771"/>
    </source>
</evidence>
<comment type="catalytic activity">
    <reaction evidence="1">
        <text>S-ubiquitinyl-[E2 ubiquitin-conjugating enzyme]-L-cysteine + [acceptor protein]-L-lysine = [E2 ubiquitin-conjugating enzyme]-L-cysteine + N(6)-ubiquitinyl-[acceptor protein]-L-lysine.</text>
        <dbReference type="EC" id="2.3.2.27"/>
    </reaction>
</comment>
<dbReference type="VEuPathDB" id="TriTrypDB:LDHU3_09.0260"/>
<dbReference type="GO" id="GO:0008270">
    <property type="term" value="F:zinc ion binding"/>
    <property type="evidence" value="ECO:0007669"/>
    <property type="project" value="UniProtKB-KW"/>
</dbReference>
<dbReference type="GO" id="GO:0006511">
    <property type="term" value="P:ubiquitin-dependent protein catabolic process"/>
    <property type="evidence" value="ECO:0007669"/>
    <property type="project" value="TreeGrafter"/>
</dbReference>
<dbReference type="CDD" id="cd00060">
    <property type="entry name" value="FHA"/>
    <property type="match status" value="1"/>
</dbReference>
<evidence type="ECO:0000256" key="3">
    <source>
        <dbReference type="ARBA" id="ARBA00004906"/>
    </source>
</evidence>
<feature type="compositionally biased region" description="Basic and acidic residues" evidence="21">
    <location>
        <begin position="1279"/>
        <end position="1294"/>
    </location>
</feature>
<dbReference type="SMART" id="SM00240">
    <property type="entry name" value="FHA"/>
    <property type="match status" value="1"/>
</dbReference>
<comment type="similarity">
    <text evidence="19">Belongs to the TRAFAC class myosin-kinesin ATPase superfamily. Kinesin family.</text>
</comment>
<keyword evidence="19" id="KW-0067">ATP-binding</keyword>
<dbReference type="EC" id="2.3.2.27" evidence="5"/>
<dbReference type="VEuPathDB" id="TriTrypDB:LdCL_090006400"/>
<dbReference type="SUPFAM" id="SSF57850">
    <property type="entry name" value="RING/U-box"/>
    <property type="match status" value="1"/>
</dbReference>
<keyword evidence="19" id="KW-0505">Motor protein</keyword>
<evidence type="ECO:0000256" key="1">
    <source>
        <dbReference type="ARBA" id="ARBA00000900"/>
    </source>
</evidence>
<feature type="region of interest" description="Disordered" evidence="21">
    <location>
        <begin position="448"/>
        <end position="469"/>
    </location>
</feature>
<accession>A0A504X1D4</accession>
<dbReference type="InterPro" id="IPR001841">
    <property type="entry name" value="Znf_RING"/>
</dbReference>
<keyword evidence="12" id="KW-0833">Ubl conjugation pathway</keyword>
<evidence type="ECO:0000256" key="18">
    <source>
        <dbReference type="PROSITE-ProRule" id="PRU00175"/>
    </source>
</evidence>
<dbReference type="InterPro" id="IPR036961">
    <property type="entry name" value="Kinesin_motor_dom_sf"/>
</dbReference>
<evidence type="ECO:0000256" key="21">
    <source>
        <dbReference type="SAM" id="MobiDB-lite"/>
    </source>
</evidence>
<feature type="region of interest" description="Disordered" evidence="21">
    <location>
        <begin position="940"/>
        <end position="961"/>
    </location>
</feature>
<comment type="subcellular location">
    <subcellularLocation>
        <location evidence="2">Nucleus</location>
        <location evidence="2">PML body</location>
    </subcellularLocation>
</comment>
<dbReference type="InterPro" id="IPR000253">
    <property type="entry name" value="FHA_dom"/>
</dbReference>
<dbReference type="PROSITE" id="PS50089">
    <property type="entry name" value="ZF_RING_2"/>
    <property type="match status" value="1"/>
</dbReference>
<evidence type="ECO:0000256" key="14">
    <source>
        <dbReference type="ARBA" id="ARBA00023242"/>
    </source>
</evidence>
<evidence type="ECO:0000256" key="11">
    <source>
        <dbReference type="ARBA" id="ARBA00022776"/>
    </source>
</evidence>
<protein>
    <recommendedName>
        <fullName evidence="6">E3 ubiquitin-protein ligase CHFR</fullName>
        <ecNumber evidence="5">2.3.2.27</ecNumber>
    </recommendedName>
    <alternativeName>
        <fullName evidence="17">Checkpoint with forkhead and RING finger domains protein</fullName>
    </alternativeName>
    <alternativeName>
        <fullName evidence="16">RING-type E3 ubiquitin transferase CHFR</fullName>
    </alternativeName>
</protein>
<dbReference type="Gene3D" id="3.30.40.10">
    <property type="entry name" value="Zinc/RING finger domain, C3HC4 (zinc finger)"/>
    <property type="match status" value="1"/>
</dbReference>
<dbReference type="EMBL" id="RHLC01000045">
    <property type="protein sequence ID" value="TPP41924.1"/>
    <property type="molecule type" value="Genomic_DNA"/>
</dbReference>
<dbReference type="GO" id="GO:0005634">
    <property type="term" value="C:nucleus"/>
    <property type="evidence" value="ECO:0007669"/>
    <property type="project" value="TreeGrafter"/>
</dbReference>
<dbReference type="GO" id="GO:0051301">
    <property type="term" value="P:cell division"/>
    <property type="evidence" value="ECO:0007669"/>
    <property type="project" value="UniProtKB-KW"/>
</dbReference>
<dbReference type="InterPro" id="IPR001752">
    <property type="entry name" value="Kinesin_motor_dom"/>
</dbReference>
<evidence type="ECO:0000256" key="7">
    <source>
        <dbReference type="ARBA" id="ARBA00022618"/>
    </source>
</evidence>
<dbReference type="InterPro" id="IPR017907">
    <property type="entry name" value="Znf_RING_CS"/>
</dbReference>
<name>A0A504X1D4_LEIDO</name>
<evidence type="ECO:0000256" key="8">
    <source>
        <dbReference type="ARBA" id="ARBA00022679"/>
    </source>
</evidence>
<evidence type="ECO:0000256" key="6">
    <source>
        <dbReference type="ARBA" id="ARBA00017908"/>
    </source>
</evidence>
<dbReference type="Pfam" id="PF17979">
    <property type="entry name" value="zf-CRD"/>
    <property type="match status" value="1"/>
</dbReference>
<dbReference type="VEuPathDB" id="TriTrypDB:LdBPK_090180.1"/>
<proteinExistence type="inferred from homology"/>
<dbReference type="InterPro" id="IPR027417">
    <property type="entry name" value="P-loop_NTPase"/>
</dbReference>
<evidence type="ECO:0000256" key="4">
    <source>
        <dbReference type="ARBA" id="ARBA00005797"/>
    </source>
</evidence>
<dbReference type="SUPFAM" id="SSF49879">
    <property type="entry name" value="SMAD/FHA domain"/>
    <property type="match status" value="1"/>
</dbReference>
<dbReference type="VEuPathDB" id="TriTrypDB:LdBPK_090150.1"/>
<dbReference type="PROSITE" id="PS00518">
    <property type="entry name" value="ZF_RING_1"/>
    <property type="match status" value="1"/>
</dbReference>
<keyword evidence="19" id="KW-0547">Nucleotide-binding</keyword>
<dbReference type="GO" id="GO:0016567">
    <property type="term" value="P:protein ubiquitination"/>
    <property type="evidence" value="ECO:0007669"/>
    <property type="project" value="UniProtKB-UniPathway"/>
</dbReference>
<comment type="pathway">
    <text evidence="3">Protein modification; protein ubiquitination.</text>
</comment>
<dbReference type="PANTHER" id="PTHR16079">
    <property type="entry name" value="UBIQUITIN LIGASE PROTEIN CHFR"/>
    <property type="match status" value="1"/>
</dbReference>
<evidence type="ECO:0000256" key="15">
    <source>
        <dbReference type="ARBA" id="ARBA00023306"/>
    </source>
</evidence>
<organism evidence="25 26">
    <name type="scientific">Leishmania donovani</name>
    <dbReference type="NCBI Taxonomy" id="5661"/>
    <lineage>
        <taxon>Eukaryota</taxon>
        <taxon>Discoba</taxon>
        <taxon>Euglenozoa</taxon>
        <taxon>Kinetoplastea</taxon>
        <taxon>Metakinetoplastina</taxon>
        <taxon>Trypanosomatida</taxon>
        <taxon>Trypanosomatidae</taxon>
        <taxon>Leishmaniinae</taxon>
        <taxon>Leishmania</taxon>
    </lineage>
</organism>
<comment type="similarity">
    <text evidence="4">Belongs to the CHFR family.</text>
</comment>
<dbReference type="SUPFAM" id="SSF52540">
    <property type="entry name" value="P-loop containing nucleoside triphosphate hydrolases"/>
    <property type="match status" value="1"/>
</dbReference>
<dbReference type="PRINTS" id="PR00380">
    <property type="entry name" value="KINESINHEAVY"/>
</dbReference>
<dbReference type="PROSITE" id="PS50006">
    <property type="entry name" value="FHA_DOMAIN"/>
    <property type="match status" value="1"/>
</dbReference>
<gene>
    <name evidence="25" type="ORF">CGC21_18455</name>
</gene>
<evidence type="ECO:0000259" key="23">
    <source>
        <dbReference type="PROSITE" id="PS50067"/>
    </source>
</evidence>
<dbReference type="Pfam" id="PF00097">
    <property type="entry name" value="zf-C3HC4"/>
    <property type="match status" value="1"/>
</dbReference>
<dbReference type="GO" id="GO:0007018">
    <property type="term" value="P:microtubule-based movement"/>
    <property type="evidence" value="ECO:0007669"/>
    <property type="project" value="InterPro"/>
</dbReference>
<dbReference type="PROSITE" id="PS50067">
    <property type="entry name" value="KINESIN_MOTOR_2"/>
    <property type="match status" value="1"/>
</dbReference>
<dbReference type="Pfam" id="PF00498">
    <property type="entry name" value="FHA"/>
    <property type="match status" value="1"/>
</dbReference>
<feature type="domain" description="RING-type" evidence="24">
    <location>
        <begin position="1185"/>
        <end position="1226"/>
    </location>
</feature>
<dbReference type="InterPro" id="IPR013083">
    <property type="entry name" value="Znf_RING/FYVE/PHD"/>
</dbReference>
<dbReference type="Proteomes" id="UP000318447">
    <property type="component" value="Unassembled WGS sequence"/>
</dbReference>
<keyword evidence="14" id="KW-0539">Nucleus</keyword>
<dbReference type="Pfam" id="PF00225">
    <property type="entry name" value="Kinesin"/>
    <property type="match status" value="2"/>
</dbReference>
<dbReference type="InterPro" id="IPR018957">
    <property type="entry name" value="Znf_C3HC4_RING-type"/>
</dbReference>
<evidence type="ECO:0000256" key="2">
    <source>
        <dbReference type="ARBA" id="ARBA00004322"/>
    </source>
</evidence>
<dbReference type="GO" id="GO:0003777">
    <property type="term" value="F:microtubule motor activity"/>
    <property type="evidence" value="ECO:0007669"/>
    <property type="project" value="InterPro"/>
</dbReference>
<evidence type="ECO:0000256" key="12">
    <source>
        <dbReference type="ARBA" id="ARBA00022786"/>
    </source>
</evidence>
<feature type="coiled-coil region" evidence="20">
    <location>
        <begin position="351"/>
        <end position="378"/>
    </location>
</feature>
<evidence type="ECO:0000256" key="9">
    <source>
        <dbReference type="ARBA" id="ARBA00022723"/>
    </source>
</evidence>
<comment type="caution">
    <text evidence="25">The sequence shown here is derived from an EMBL/GenBank/DDBJ whole genome shotgun (WGS) entry which is preliminary data.</text>
</comment>
<dbReference type="GO" id="GO:0061630">
    <property type="term" value="F:ubiquitin protein ligase activity"/>
    <property type="evidence" value="ECO:0007669"/>
    <property type="project" value="UniProtKB-EC"/>
</dbReference>
<dbReference type="SUPFAM" id="SSF54236">
    <property type="entry name" value="Ubiquitin-like"/>
    <property type="match status" value="2"/>
</dbReference>
<evidence type="ECO:0000256" key="19">
    <source>
        <dbReference type="PROSITE-ProRule" id="PRU00283"/>
    </source>
</evidence>
<dbReference type="GO" id="GO:0005524">
    <property type="term" value="F:ATP binding"/>
    <property type="evidence" value="ECO:0007669"/>
    <property type="project" value="UniProtKB-UniRule"/>
</dbReference>
<dbReference type="InterPro" id="IPR052256">
    <property type="entry name" value="E3_ubiquitin-ligase_CHFR"/>
</dbReference>
<evidence type="ECO:0000256" key="17">
    <source>
        <dbReference type="ARBA" id="ARBA00031332"/>
    </source>
</evidence>
<feature type="coiled-coil region" evidence="20">
    <location>
        <begin position="882"/>
        <end position="940"/>
    </location>
</feature>
<dbReference type="VEuPathDB" id="TriTrypDB:LDHU3_09.0200"/>
<evidence type="ECO:0000313" key="26">
    <source>
        <dbReference type="Proteomes" id="UP000318447"/>
    </source>
</evidence>
<evidence type="ECO:0000256" key="13">
    <source>
        <dbReference type="ARBA" id="ARBA00022833"/>
    </source>
</evidence>
<reference evidence="26" key="1">
    <citation type="submission" date="2019-02" db="EMBL/GenBank/DDBJ databases">
        <title>FDA dAtabase for Regulatory Grade micrObial Sequences (FDA-ARGOS): Supporting development and validation of Infectious Disease Dx tests.</title>
        <authorList>
            <person name="Duncan R."/>
            <person name="Fisher C."/>
            <person name="Tallon L."/>
            <person name="Sadzewicz L."/>
            <person name="Sengamalay N."/>
            <person name="Ott S."/>
            <person name="Godinez A."/>
            <person name="Nagaraj S."/>
            <person name="Vavikolanu K."/>
            <person name="Nadendla S."/>
            <person name="Aluvathingal J."/>
            <person name="Sichtig H."/>
        </authorList>
    </citation>
    <scope>NUCLEOTIDE SEQUENCE [LARGE SCALE GENOMIC DNA]</scope>
    <source>
        <strain evidence="26">FDAARGOS_361</strain>
    </source>
</reference>
<keyword evidence="10 18" id="KW-0863">Zinc-finger</keyword>
<keyword evidence="11" id="KW-0498">Mitosis</keyword>
<feature type="region of interest" description="Disordered" evidence="21">
    <location>
        <begin position="1272"/>
        <end position="1298"/>
    </location>
</feature>
<keyword evidence="9" id="KW-0479">Metal-binding</keyword>
<keyword evidence="15" id="KW-0131">Cell cycle</keyword>
<dbReference type="Gene3D" id="3.10.20.90">
    <property type="entry name" value="Phosphatidylinositol 3-kinase Catalytic Subunit, Chain A, domain 1"/>
    <property type="match status" value="2"/>
</dbReference>
<keyword evidence="7" id="KW-0132">Cell division</keyword>
<feature type="region of interest" description="Disordered" evidence="21">
    <location>
        <begin position="604"/>
        <end position="631"/>
    </location>
</feature>
<dbReference type="FunFam" id="3.30.40.10:FF:000203">
    <property type="entry name" value="E3 ubiquitin-protein ligase CHFR isoform X1"/>
    <property type="match status" value="1"/>
</dbReference>
<dbReference type="SMART" id="SM00129">
    <property type="entry name" value="KISc"/>
    <property type="match status" value="1"/>
</dbReference>
<keyword evidence="8" id="KW-0808">Transferase</keyword>
<dbReference type="SMART" id="SM00184">
    <property type="entry name" value="RING"/>
    <property type="match status" value="1"/>
</dbReference>
<dbReference type="UniPathway" id="UPA00143"/>
<sequence>MVAVRVRPFLPHENEASCLEVSENQVAVGAGRPFVFDCVFDEKASSDDVYVALGQPLADSFLNGFHASTIAYGQTGSGKTFTMATLLHDTVQEVFCRLTEDSEATQSNGRSSSALTSLSTTLRTSTAFTMSLSVLEVYNESIGDLLAALVPQPPRQHTATVLNGTVLQALDTPRRLLAQGCGPLPNRRSLQRRAYGPTSSFPRNSLALREDPHGGVYVAGLTEAPRLKSRGVAGPSGRPGGPASLVGASLPSCRTLSERMREGININSGLLALGNVIVALCERKPYVPYRSSKLTRLLQPMLSGNARTAIVACISQLASSMEETLNTLKYADRAKRIHIHPHLAVAEVTTSVDARQTILLLREQLEDAQRRLVIATAAGAGTRNPARSPSASLMREVKHLRELLCQERQLTKRLENDVLSAKCIAMAEVEKRKALEVRVAQLEAASAADPKAKEAGCTEANADGDTGKSASPLLNLRSCLATDMTCLQQLEEEREALAAMPAQKVGDTVRLEATVVENGNCGADNLAATLTASADDDSNVVTLAEDIAAQKGRVAQLQMENGDASAQLVQREKLWCTLSSQAHPCGELSKAEAQLEKSEVALKRGKQEKEKLRAASGDHLRRAREKSVDYRGRVKESARHVRARQADLESTRQLQEKLVELQAEVFRQRLCARKTRKASWKLNGAHQQEVEQFQKQLQLISTQTTSPSQRTKLRGAAIVKERSQLAGQQVQRSQQEVPSPVRLCHLPPEKTLSPMLSSSSAKVSPRSPALGKTSPHIVKARKNFHMSSSWSGFHAHGLHSSIDGALQSSCAGDATQTTIKCELQGLEQIQKELAKLLVYRRALLTAQAVDTSKWHRAKEGFARRLSQVRAALQSTEPGQRERTALLKEQSSMEEQLRQLQALHHMLADPAQQLAELDSRIEDLNRAHRLYTQRFRQLQRSVPKPRGGGGVVSAREKHQPSVRHMRAASARYAAAGTSAPHTPVASTRGNNGNMRAYVTGSKQQVMHRAEEHSKEDTPVQRSFADEAAAAADLFDLAAPPLQQPLVARLVPLYAGLPTLDLHQDSGNVVVGRGKDISEDYRIDVSDKLSARHCELAVHPVTLRVELRDLSTNGTFLNGRRVAKGERVVLQNGDRVALTRPAESDAGAGQAPSSAVDGIAANGRVDYMFQRLKQETTRARMSAELTCSVCKSIFHRPCSVLPCMHVFCAGCISGWMAQGEQHACPKCRVSITDVRPTHRLQSCAENYLLANPASRRPAEELAQLDAADKIHPLGMRTGKRSRSDNSDCDGDGKCGSHSDGGSDTVRAVRHAALVFGHAVPLAGPKCAECDTPSSIDGFQCPAGGPHLRCSACRSCFAERPLCGRPQRCHVCHLAFCHLYRAGGCACTDGTSFQPFKEHEPFSVLPPQTFSGNTIEQNILSHYLASHSILVKDVWSAALAKFEGGEWVPDMVLINGAIRADSPVCRRCAATVFAGLLFAYRRHLASDELPESVNKRPNCWYGKECRAQFHNEQHAQNYNHVCYQEKRKEYLRAANAVPVVVEEAQARGGKAHFSALARETTVAQLVAAVRGFRGVDAKKPVALTVAGCSVSPSATLGELHDACRRADDGMLYVAYTAERCMGAAVCTPLRAANAVPVVVEEAQARGGKAHFSALARETTVAQLVAAVRGFRGVDAKKPVALTVAGCSVSPSATLGELHDACRRADDGMLYVAYTAERCMGAAVCTPCGSCAWDGSTADDDVII</sequence>
<dbReference type="VEuPathDB" id="TriTrypDB:LdCL_090006700"/>
<dbReference type="PANTHER" id="PTHR16079:SF4">
    <property type="entry name" value="E3 UBIQUITIN-PROTEIN LIGASE CHFR"/>
    <property type="match status" value="1"/>
</dbReference>
<evidence type="ECO:0000313" key="25">
    <source>
        <dbReference type="EMBL" id="TPP41924.1"/>
    </source>
</evidence>
<dbReference type="Gene3D" id="2.60.200.20">
    <property type="match status" value="1"/>
</dbReference>
<evidence type="ECO:0000256" key="20">
    <source>
        <dbReference type="SAM" id="Coils"/>
    </source>
</evidence>
<dbReference type="InterPro" id="IPR008984">
    <property type="entry name" value="SMAD_FHA_dom_sf"/>
</dbReference>
<dbReference type="GO" id="GO:0008017">
    <property type="term" value="F:microtubule binding"/>
    <property type="evidence" value="ECO:0007669"/>
    <property type="project" value="InterPro"/>
</dbReference>
<keyword evidence="20" id="KW-0175">Coiled coil</keyword>
<dbReference type="InterPro" id="IPR029071">
    <property type="entry name" value="Ubiquitin-like_domsf"/>
</dbReference>
<evidence type="ECO:0000259" key="24">
    <source>
        <dbReference type="PROSITE" id="PS50089"/>
    </source>
</evidence>
<feature type="domain" description="FHA" evidence="22">
    <location>
        <begin position="1067"/>
        <end position="1120"/>
    </location>
</feature>
<feature type="domain" description="Kinesin motor" evidence="23">
    <location>
        <begin position="1"/>
        <end position="337"/>
    </location>
</feature>
<dbReference type="Gene3D" id="3.40.850.10">
    <property type="entry name" value="Kinesin motor domain"/>
    <property type="match status" value="2"/>
</dbReference>
<feature type="compositionally biased region" description="Low complexity" evidence="21">
    <location>
        <begin position="757"/>
        <end position="769"/>
    </location>
</feature>